<dbReference type="AlphaFoldDB" id="A0A4Q1AW18"/>
<evidence type="ECO:0000313" key="3">
    <source>
        <dbReference type="Proteomes" id="UP000289718"/>
    </source>
</evidence>
<comment type="caution">
    <text evidence="2">The sequence shown here is derived from an EMBL/GenBank/DDBJ whole genome shotgun (WGS) entry which is preliminary data.</text>
</comment>
<feature type="transmembrane region" description="Helical" evidence="1">
    <location>
        <begin position="28"/>
        <end position="46"/>
    </location>
</feature>
<keyword evidence="3" id="KW-1185">Reference proteome</keyword>
<gene>
    <name evidence="2" type="ORF">CP965_10305</name>
</gene>
<dbReference type="OrthoDB" id="5365786at2"/>
<reference evidence="2 3" key="1">
    <citation type="submission" date="2017-09" db="EMBL/GenBank/DDBJ databases">
        <title>Genomics of the genus Arcobacter.</title>
        <authorList>
            <person name="Perez-Cataluna A."/>
            <person name="Figueras M.J."/>
            <person name="Salas-Masso N."/>
        </authorList>
    </citation>
    <scope>NUCLEOTIDE SEQUENCE [LARGE SCALE GENOMIC DNA]</scope>
    <source>
        <strain evidence="2 3">F156-34</strain>
    </source>
</reference>
<protein>
    <submittedName>
        <fullName evidence="2">Uncharacterized protein</fullName>
    </submittedName>
</protein>
<accession>A0A4Q1AW18</accession>
<name>A0A4Q1AW18_9BACT</name>
<proteinExistence type="predicted"/>
<organism evidence="2 3">
    <name type="scientific">Halarcobacter mediterraneus</name>
    <dbReference type="NCBI Taxonomy" id="2023153"/>
    <lineage>
        <taxon>Bacteria</taxon>
        <taxon>Pseudomonadati</taxon>
        <taxon>Campylobacterota</taxon>
        <taxon>Epsilonproteobacteria</taxon>
        <taxon>Campylobacterales</taxon>
        <taxon>Arcobacteraceae</taxon>
        <taxon>Halarcobacter</taxon>
    </lineage>
</organism>
<sequence length="69" mass="7906">MKSNMDDELSLDKIDDYNNKESKEKRRTVLLVIIFCLVVGAVFSYIKYNNEVDDYVGSEQAPGIDISKK</sequence>
<keyword evidence="1" id="KW-0812">Transmembrane</keyword>
<keyword evidence="1" id="KW-0472">Membrane</keyword>
<keyword evidence="1" id="KW-1133">Transmembrane helix</keyword>
<dbReference type="Proteomes" id="UP000289718">
    <property type="component" value="Unassembled WGS sequence"/>
</dbReference>
<evidence type="ECO:0000313" key="2">
    <source>
        <dbReference type="EMBL" id="RXK12162.1"/>
    </source>
</evidence>
<dbReference type="RefSeq" id="WP_129062027.1">
    <property type="nucleotide sequence ID" value="NZ_NXIE01000004.1"/>
</dbReference>
<dbReference type="EMBL" id="NXIE01000004">
    <property type="protein sequence ID" value="RXK12162.1"/>
    <property type="molecule type" value="Genomic_DNA"/>
</dbReference>
<evidence type="ECO:0000256" key="1">
    <source>
        <dbReference type="SAM" id="Phobius"/>
    </source>
</evidence>